<proteinExistence type="predicted"/>
<dbReference type="AlphaFoldDB" id="A0AA48K770"/>
<reference evidence="3" key="1">
    <citation type="journal article" date="2023" name="Int. J. Syst. Evol. Microbiol.">
        <title>Mesoterricola silvestris gen. nov., sp. nov., Mesoterricola sediminis sp. nov., Geothrix oryzae sp. nov., Geothrix edaphica sp. nov., Geothrix rubra sp. nov., and Geothrix limicola sp. nov., six novel members of Acidobacteriota isolated from soils.</title>
        <authorList>
            <person name="Itoh H."/>
            <person name="Sugisawa Y."/>
            <person name="Mise K."/>
            <person name="Xu Z."/>
            <person name="Kuniyasu M."/>
            <person name="Ushijima N."/>
            <person name="Kawano K."/>
            <person name="Kobayashi E."/>
            <person name="Shiratori Y."/>
            <person name="Masuda Y."/>
            <person name="Senoo K."/>
        </authorList>
    </citation>
    <scope>NUCLEOTIDE SEQUENCE [LARGE SCALE GENOMIC DNA]</scope>
    <source>
        <strain evidence="3">W79</strain>
    </source>
</reference>
<keyword evidence="3" id="KW-1185">Reference proteome</keyword>
<accession>A0AA48K770</accession>
<dbReference type="KEGG" id="msil:METEAL_07130"/>
<gene>
    <name evidence="2" type="ORF">METEAL_07130</name>
</gene>
<dbReference type="Proteomes" id="UP001238179">
    <property type="component" value="Chromosome"/>
</dbReference>
<evidence type="ECO:0000313" key="2">
    <source>
        <dbReference type="EMBL" id="BDU71539.1"/>
    </source>
</evidence>
<dbReference type="RefSeq" id="WP_316414429.1">
    <property type="nucleotide sequence ID" value="NZ_AP027080.1"/>
</dbReference>
<evidence type="ECO:0000313" key="3">
    <source>
        <dbReference type="Proteomes" id="UP001238179"/>
    </source>
</evidence>
<dbReference type="EMBL" id="AP027080">
    <property type="protein sequence ID" value="BDU71539.1"/>
    <property type="molecule type" value="Genomic_DNA"/>
</dbReference>
<feature type="signal peptide" evidence="1">
    <location>
        <begin position="1"/>
        <end position="26"/>
    </location>
</feature>
<feature type="chain" id="PRO_5041424838" evidence="1">
    <location>
        <begin position="27"/>
        <end position="405"/>
    </location>
</feature>
<protein>
    <submittedName>
        <fullName evidence="2">Uncharacterized protein</fullName>
    </submittedName>
</protein>
<sequence length="405" mass="44954">MIPLRAISISLVLVGMLGGAPPRAKAAKGDVKLPATTHADQGITPRALLYIRDLTGTQKVQLREATFTRIPPVPKDWRERLKHPFPDSPPSMWIEGGKEINVYRVTSKSVLDQRSVVESPILLIRATKAGPQMSIDRGQKWVDGEKADTRWRFAFDSALYTLDRVDETFIARSFKAWGFERGPAVKFPRTTLGPQITADFPVMQSMVACVAYGTNEINGTLKFPGTEWVVPFRGVKWGDAWIGLTLEPRPFMGSMAIQPFERARTRGYYGELQTGPLWLVFTPNSILVGKARNLDLAHMDRILDGFIGASEFDFGGARELPSLADAYRDHQAKGLWLRSDEPDSFSWAADKAFVEAGLTLNLYPPIKSIAFNGAEEKAAIEQLARWAQRIKSLGGKVATTPVPAW</sequence>
<organism evidence="2 3">
    <name type="scientific">Mesoterricola silvestris</name>
    <dbReference type="NCBI Taxonomy" id="2927979"/>
    <lineage>
        <taxon>Bacteria</taxon>
        <taxon>Pseudomonadati</taxon>
        <taxon>Acidobacteriota</taxon>
        <taxon>Holophagae</taxon>
        <taxon>Holophagales</taxon>
        <taxon>Holophagaceae</taxon>
        <taxon>Mesoterricola</taxon>
    </lineage>
</organism>
<name>A0AA48K770_9BACT</name>
<keyword evidence="1" id="KW-0732">Signal</keyword>
<evidence type="ECO:0000256" key="1">
    <source>
        <dbReference type="SAM" id="SignalP"/>
    </source>
</evidence>